<comment type="caution">
    <text evidence="3">Lacks conserved residue(s) required for the propagation of feature annotation.</text>
</comment>
<gene>
    <name evidence="5" type="ORF">OLC1_LOCUS18314</name>
</gene>
<feature type="region of interest" description="Leucine repeat II (LRII)" evidence="3">
    <location>
        <begin position="354"/>
        <end position="386"/>
    </location>
</feature>
<comment type="similarity">
    <text evidence="3">Belongs to the GRAS family.</text>
</comment>
<feature type="compositionally biased region" description="Low complexity" evidence="4">
    <location>
        <begin position="7"/>
        <end position="26"/>
    </location>
</feature>
<feature type="region of interest" description="Disordered" evidence="4">
    <location>
        <begin position="1"/>
        <end position="26"/>
    </location>
</feature>
<dbReference type="EMBL" id="OX459123">
    <property type="protein sequence ID" value="CAI9110728.1"/>
    <property type="molecule type" value="Genomic_DNA"/>
</dbReference>
<evidence type="ECO:0000256" key="3">
    <source>
        <dbReference type="PROSITE-ProRule" id="PRU01191"/>
    </source>
</evidence>
<feature type="compositionally biased region" description="Polar residues" evidence="4">
    <location>
        <begin position="54"/>
        <end position="70"/>
    </location>
</feature>
<evidence type="ECO:0000256" key="4">
    <source>
        <dbReference type="SAM" id="MobiDB-lite"/>
    </source>
</evidence>
<keyword evidence="1" id="KW-0805">Transcription regulation</keyword>
<keyword evidence="6" id="KW-1185">Reference proteome</keyword>
<feature type="short sequence motif" description="VHIID" evidence="3">
    <location>
        <begin position="304"/>
        <end position="308"/>
    </location>
</feature>
<evidence type="ECO:0000313" key="6">
    <source>
        <dbReference type="Proteomes" id="UP001161247"/>
    </source>
</evidence>
<evidence type="ECO:0000313" key="5">
    <source>
        <dbReference type="EMBL" id="CAI9110728.1"/>
    </source>
</evidence>
<feature type="region of interest" description="Disordered" evidence="4">
    <location>
        <begin position="51"/>
        <end position="70"/>
    </location>
</feature>
<dbReference type="Pfam" id="PF03514">
    <property type="entry name" value="GRAS"/>
    <property type="match status" value="1"/>
</dbReference>
<sequence>MKVPFTQNQQQSSYSNSSKHSNLLNLSSSNSINTPSFLQGYEPKSVLELRQSPDQKPASNNSDNISGVWDDNTTTTLQLEDHVLINQLEDFDFEPWMRELGLHEDSTPTSKPNNTTTSTNIIGTFSQFDSQTQFQIGNTNNSLPDFPPAHSFDSSTQFVPPEFPLADIPAYPTLTTNSTSFDQISPDIQPNWNLGFDYVDELIRLAECFETNSLHLTHVLLGRLNHRLRSPSGKPLQRAAFYFKEALQTLLTGSTRPTRSSTSSEVIQTIKAHKSFSNISPIPMFSSFTANQAVLEALDSSALIHVIDFDIGLGGHWASFLKELADKADSRKMGAPVLRLTAVVTEEYAMESKLIRENLLQFARELNIGFTIDFVLMRTFEFLSFKSIKFMEDEKIAILLSPAIFRRVGTGFLNDLRRVSPHVVVHLDCEGLTGFGTTTFRQTLIDGLEFYSTLLESLEAANGGSGSEDWMKKIETFVIYPKILEVVGVAGRRGTPWREAFAAAGLRPVALSQFADFQAECLIGRIQVRGFHVARRQAEMLLCWHERPLVATSAWRY</sequence>
<protein>
    <submittedName>
        <fullName evidence="5">OLC1v1010802C1</fullName>
    </submittedName>
</protein>
<name>A0AAV1DVL5_OLDCO</name>
<dbReference type="PANTHER" id="PTHR31636">
    <property type="entry name" value="OSJNBA0084A10.13 PROTEIN-RELATED"/>
    <property type="match status" value="1"/>
</dbReference>
<dbReference type="InterPro" id="IPR005202">
    <property type="entry name" value="TF_GRAS"/>
</dbReference>
<proteinExistence type="inferred from homology"/>
<dbReference type="PROSITE" id="PS50985">
    <property type="entry name" value="GRAS"/>
    <property type="match status" value="1"/>
</dbReference>
<accession>A0AAV1DVL5</accession>
<dbReference type="Proteomes" id="UP001161247">
    <property type="component" value="Chromosome 6"/>
</dbReference>
<organism evidence="5 6">
    <name type="scientific">Oldenlandia corymbosa var. corymbosa</name>
    <dbReference type="NCBI Taxonomy" id="529605"/>
    <lineage>
        <taxon>Eukaryota</taxon>
        <taxon>Viridiplantae</taxon>
        <taxon>Streptophyta</taxon>
        <taxon>Embryophyta</taxon>
        <taxon>Tracheophyta</taxon>
        <taxon>Spermatophyta</taxon>
        <taxon>Magnoliopsida</taxon>
        <taxon>eudicotyledons</taxon>
        <taxon>Gunneridae</taxon>
        <taxon>Pentapetalae</taxon>
        <taxon>asterids</taxon>
        <taxon>lamiids</taxon>
        <taxon>Gentianales</taxon>
        <taxon>Rubiaceae</taxon>
        <taxon>Rubioideae</taxon>
        <taxon>Spermacoceae</taxon>
        <taxon>Hedyotis-Oldenlandia complex</taxon>
        <taxon>Oldenlandia</taxon>
    </lineage>
</organism>
<evidence type="ECO:0000256" key="2">
    <source>
        <dbReference type="ARBA" id="ARBA00023163"/>
    </source>
</evidence>
<dbReference type="AlphaFoldDB" id="A0AAV1DVL5"/>
<reference evidence="5" key="1">
    <citation type="submission" date="2023-03" db="EMBL/GenBank/DDBJ databases">
        <authorList>
            <person name="Julca I."/>
        </authorList>
    </citation>
    <scope>NUCLEOTIDE SEQUENCE</scope>
</reference>
<feature type="region of interest" description="SAW" evidence="3">
    <location>
        <begin position="488"/>
        <end position="556"/>
    </location>
</feature>
<evidence type="ECO:0000256" key="1">
    <source>
        <dbReference type="ARBA" id="ARBA00023015"/>
    </source>
</evidence>
<keyword evidence="2" id="KW-0804">Transcription</keyword>